<dbReference type="FunFam" id="3.30.1010.10:FF:000002">
    <property type="entry name" value="Phosphatidylinositol 3-kinase catalytic subunit type 3"/>
    <property type="match status" value="2"/>
</dbReference>
<dbReference type="CDD" id="cd00896">
    <property type="entry name" value="PI3Kc_III"/>
    <property type="match status" value="2"/>
</dbReference>
<feature type="compositionally biased region" description="Polar residues" evidence="7">
    <location>
        <begin position="11"/>
        <end position="22"/>
    </location>
</feature>
<dbReference type="InterPro" id="IPR016024">
    <property type="entry name" value="ARM-type_fold"/>
</dbReference>
<dbReference type="Gramene" id="OBART08G09970.1">
    <property type="protein sequence ID" value="OBART08G09970.1"/>
    <property type="gene ID" value="OBART08G09970"/>
</dbReference>
<dbReference type="GO" id="GO:0016303">
    <property type="term" value="F:1-phosphatidylinositol-3-kinase activity"/>
    <property type="evidence" value="ECO:0007669"/>
    <property type="project" value="UniProtKB-EC"/>
</dbReference>
<dbReference type="InterPro" id="IPR001263">
    <property type="entry name" value="PI3K_accessory_dom"/>
</dbReference>
<dbReference type="eggNOG" id="KOG0906">
    <property type="taxonomic scope" value="Eukaryota"/>
</dbReference>
<keyword evidence="12" id="KW-1185">Reference proteome</keyword>
<sequence length="2077" mass="234645">MPSAPDEAQAGVTTGTTDHSSCSGGKEFRFILSQDISLPLSFRVNRFVPDRTLLIERSAPVLFVECTLYIDGVQFGLSTNTRLKSLGSPYCWNELVTLSAKYRDLTPFSHLAFTVCFVDWTMQHSQLSFFLKMSVEEVWDMSSGEDNIYIVGGTTISLFNSKNQLKTGRLRLRVWPNKMADGSLSTSTPGKVPKTKREEIERLERVANKYIRGQIPHIGWLDNLIANAADKLEKETLNTELSFRLHYLTIQFFFVPNFMEEYGAKLHTSVPSSLVDISKNKLVIACDPEIGRINPSEHKHSVLAWSLARGVNDREMKPSSVDRKLIQNILKYPPTRTLNVDEKQLLWKFRFYLTSEKKALVKFLLSVEWSDIQFMVIEIYRCANTNFSTMCLKLGVQTGFLLLEAKQAVALIPRWESIDVADALGLLSPVFQNEEVRAYAVGMLERASDEELQCYLLQLVQGLRFERSDRSRLAHFLVNRALSNYELASFLRWYLVVELHDPSHARRYLCTYEMLEDAIMRSVHKEENGFQVWQSLIEQAELTAQLRSIMKELSNVKHDAQTKGRILEQLFSGIFSELKNFSEPIPSPLTPTVLLDGIVPEESLVFKSANYPLCIAFSTVNGGTSKMIFKMGDNLHKDQLVIQIISLMDRLLKSDNLDLHLTPYQVLATGLEEGLVEFIPSISVAKIIQKTGSIESYLQKCNPDEDGPFGITAQCLETFIKSCAGYSVITYILGIGDRWLWLKGKTPLGTEVAGSGLMARSAVLLECILVRRWPFWFEESYECHGQDNDKLVGNAGIDGARRSIWGLNVAGSEVAVPESHLQGSLLCLLWMPSASKCTRGWELMNLDRLDPAEVGAGWQRSRHLDNLLLQDDGRLFHVDFSYMLGEQPHRFAPPSPPMKLCKEMVEAMGGTERYLFFACDFHFSEYYARFKSYCCEAYNILRKSSNLILNLFYLMTGSNIESITDKGTSKVSRLLPTMPSAPDEAQAGVTTGTTDHSSCSGGKEFRFILSQDISLPLSFRVNRFVPDRTLLIERSAPVLFVECTLYIDGVQFGLSTNTRLKSLGSPYCWNELVTLSAKYRDLTPFSHLAFTVCFVDWTMQHSQLSFFLKMSVEEVWDMSSGEDNIYIVGGTTISLFNSKNQLKTGRLRLRVWPNKMADGSLSTSTPGKVPKTKREEIERLERVANKYIRGQIPHIGWLDNLIANAADKLEKETLNTELSFRLHYLTIQFFFVPNFMEEYGAKLHTSVPSSLVDISKNKLVIACDPEIGRINPSEHKHSVLAWSLARGVNDREMKPSSVDRKLIQNILKYPPTRTLNVDEKQLLWKFRFYLTSEKKALVKFLLSVEWSDIQFMVIEIYRCANTNFSTMCLKLGVQTGFLLLEAKQAVALIPRWESIDVADALGLLSPVFQNEEVRAYAVGMLERASDEELQCYLLQLVQGLRFERSDRSRLAHFLVNRALSNYELASFLRWYLVVELHDPSHARRYLCTYEMLEDAIMRSVHKEENGFQVWQSLIEQAELTAQLRSIMKELSNVKHDAQTKGRILEQLFSGIFSELKNFSEPIPSPLTPTVLLDGIVPEESLVFKSANYPLCIAFSTVNGGTSKMIFKMGDNLHKDQLVIQIISLMDRLLKSDNLDLHLTPYQVLATGLEEGLVEFIPSISVAKIIQKTGSIESYLQKCNPDEDGPFGITAQCLETFIKSCAGYSVITYILGIGDRWLWLKGKTPLGTEVAGSGLMARSAVLLECILVRRWPFWFEESYECHGQDNDKLVGNAGIDGARRSIWGLNVAGSEVAVPESHLQGSLLCLLWMPSASKCTRGWELMNLDRLDPAEVGAGWQRSRHLDNLLLQDDGRLFHVDFSYMLGEQPHRFAPPSPPMKLCKEMVEAMGGTERYLFFACDFHFSEYYARFKSYCCEAYNILRKSSNLILNLFYLMTGSNIESITDKGTSKHVLRVARRQSLSLTTLAHGGGAWGAWRELERELELAAVGETTGVQGGGGKGGLEFTDAWRRRHSGMWREAKARPRRRIEWGRLRDIYVAGSRRSSSPMHGEGGTWGDGVQPHRSGGGGGRCLVGRGDGAH</sequence>
<dbReference type="SMART" id="SM00145">
    <property type="entry name" value="PI3Ka"/>
    <property type="match status" value="2"/>
</dbReference>
<evidence type="ECO:0000256" key="2">
    <source>
        <dbReference type="ARBA" id="ARBA00022679"/>
    </source>
</evidence>
<dbReference type="Gene3D" id="1.10.1070.11">
    <property type="entry name" value="Phosphatidylinositol 3-/4-kinase, catalytic domain"/>
    <property type="match status" value="4"/>
</dbReference>
<dbReference type="GO" id="GO:0034272">
    <property type="term" value="C:phosphatidylinositol 3-kinase complex, class III, type II"/>
    <property type="evidence" value="ECO:0007669"/>
    <property type="project" value="TreeGrafter"/>
</dbReference>
<dbReference type="Pfam" id="PF00613">
    <property type="entry name" value="PI3Ka"/>
    <property type="match status" value="4"/>
</dbReference>
<reference evidence="11" key="1">
    <citation type="journal article" date="2009" name="Rice">
        <title>De Novo Next Generation Sequencing of Plant Genomes.</title>
        <authorList>
            <person name="Rounsley S."/>
            <person name="Marri P.R."/>
            <person name="Yu Y."/>
            <person name="He R."/>
            <person name="Sisneros N."/>
            <person name="Goicoechea J.L."/>
            <person name="Lee S.J."/>
            <person name="Angelova A."/>
            <person name="Kudrna D."/>
            <person name="Luo M."/>
            <person name="Affourtit J."/>
            <person name="Desany B."/>
            <person name="Knight J."/>
            <person name="Niazi F."/>
            <person name="Egholm M."/>
            <person name="Wing R.A."/>
        </authorList>
    </citation>
    <scope>NUCLEOTIDE SEQUENCE [LARGE SCALE GENOMIC DNA]</scope>
    <source>
        <strain evidence="11">cv. IRGC 105608</strain>
    </source>
</reference>
<feature type="region of interest" description="Disordered" evidence="7">
    <location>
        <begin position="2039"/>
        <end position="2077"/>
    </location>
</feature>
<keyword evidence="2" id="KW-0808">Transferase</keyword>
<feature type="region of interest" description="Disordered" evidence="7">
    <location>
        <begin position="1"/>
        <end position="22"/>
    </location>
</feature>
<dbReference type="GO" id="GO:0000407">
    <property type="term" value="C:phagophore assembly site"/>
    <property type="evidence" value="ECO:0007669"/>
    <property type="project" value="TreeGrafter"/>
</dbReference>
<dbReference type="GO" id="GO:0034271">
    <property type="term" value="C:phosphatidylinositol 3-kinase complex, class III, type I"/>
    <property type="evidence" value="ECO:0007669"/>
    <property type="project" value="TreeGrafter"/>
</dbReference>
<reference evidence="11" key="2">
    <citation type="submission" date="2015-03" db="UniProtKB">
        <authorList>
            <consortium name="EnsemblPlants"/>
        </authorList>
    </citation>
    <scope>IDENTIFICATION</scope>
</reference>
<proteinExistence type="inferred from homology"/>
<dbReference type="PROSITE" id="PS51545">
    <property type="entry name" value="PIK_HELICAL"/>
    <property type="match status" value="2"/>
</dbReference>
<evidence type="ECO:0000259" key="10">
    <source>
        <dbReference type="PROSITE" id="PS51547"/>
    </source>
</evidence>
<dbReference type="GO" id="GO:0000045">
    <property type="term" value="P:autophagosome assembly"/>
    <property type="evidence" value="ECO:0007669"/>
    <property type="project" value="TreeGrafter"/>
</dbReference>
<dbReference type="CDD" id="cd08397">
    <property type="entry name" value="C2_PI3K_class_III"/>
    <property type="match status" value="2"/>
</dbReference>
<dbReference type="Proteomes" id="UP000026960">
    <property type="component" value="Chromosome 8"/>
</dbReference>
<dbReference type="Pfam" id="PF00454">
    <property type="entry name" value="PI3_PI4_kinase"/>
    <property type="match status" value="4"/>
</dbReference>
<keyword evidence="3" id="KW-0547">Nucleotide-binding</keyword>
<dbReference type="GO" id="GO:0048015">
    <property type="term" value="P:phosphatidylinositol-mediated signaling"/>
    <property type="evidence" value="ECO:0007669"/>
    <property type="project" value="TreeGrafter"/>
</dbReference>
<dbReference type="PaxDb" id="65489-OBART08G09970.1"/>
<evidence type="ECO:0000256" key="3">
    <source>
        <dbReference type="ARBA" id="ARBA00022741"/>
    </source>
</evidence>
<comment type="similarity">
    <text evidence="6">Belongs to the PI3/PI4-kinase family.</text>
</comment>
<dbReference type="Pfam" id="PF00792">
    <property type="entry name" value="PI3K_C2"/>
    <property type="match status" value="2"/>
</dbReference>
<organism evidence="11">
    <name type="scientific">Oryza barthii</name>
    <dbReference type="NCBI Taxonomy" id="65489"/>
    <lineage>
        <taxon>Eukaryota</taxon>
        <taxon>Viridiplantae</taxon>
        <taxon>Streptophyta</taxon>
        <taxon>Embryophyta</taxon>
        <taxon>Tracheophyta</taxon>
        <taxon>Spermatophyta</taxon>
        <taxon>Magnoliopsida</taxon>
        <taxon>Liliopsida</taxon>
        <taxon>Poales</taxon>
        <taxon>Poaceae</taxon>
        <taxon>BOP clade</taxon>
        <taxon>Oryzoideae</taxon>
        <taxon>Oryzeae</taxon>
        <taxon>Oryzinae</taxon>
        <taxon>Oryza</taxon>
    </lineage>
</organism>
<dbReference type="SMART" id="SM00142">
    <property type="entry name" value="PI3K_C2"/>
    <property type="match status" value="2"/>
</dbReference>
<dbReference type="SUPFAM" id="SSF56112">
    <property type="entry name" value="Protein kinase-like (PK-like)"/>
    <property type="match status" value="4"/>
</dbReference>
<dbReference type="GO" id="GO:0005777">
    <property type="term" value="C:peroxisome"/>
    <property type="evidence" value="ECO:0007669"/>
    <property type="project" value="TreeGrafter"/>
</dbReference>
<dbReference type="Gene3D" id="3.30.1010.10">
    <property type="entry name" value="Phosphatidylinositol 3-kinase Catalytic Subunit, Chain A, domain 4"/>
    <property type="match status" value="2"/>
</dbReference>
<dbReference type="GO" id="GO:0005524">
    <property type="term" value="F:ATP binding"/>
    <property type="evidence" value="ECO:0007669"/>
    <property type="project" value="UniProtKB-KW"/>
</dbReference>
<dbReference type="GO" id="GO:0005768">
    <property type="term" value="C:endosome"/>
    <property type="evidence" value="ECO:0007669"/>
    <property type="project" value="TreeGrafter"/>
</dbReference>
<evidence type="ECO:0000313" key="11">
    <source>
        <dbReference type="EnsemblPlants" id="OBART08G09970.1"/>
    </source>
</evidence>
<dbReference type="GO" id="GO:0006897">
    <property type="term" value="P:endocytosis"/>
    <property type="evidence" value="ECO:0007669"/>
    <property type="project" value="TreeGrafter"/>
</dbReference>
<name>A0A0D3GYR6_9ORYZ</name>
<evidence type="ECO:0000256" key="1">
    <source>
        <dbReference type="ARBA" id="ARBA00012073"/>
    </source>
</evidence>
<feature type="domain" description="C2 PI3K-type" evidence="10">
    <location>
        <begin position="1013"/>
        <end position="1191"/>
    </location>
</feature>
<evidence type="ECO:0000259" key="9">
    <source>
        <dbReference type="PROSITE" id="PS51545"/>
    </source>
</evidence>
<dbReference type="InterPro" id="IPR057756">
    <property type="entry name" value="PI3-kinase_type3/VPS34_cat"/>
</dbReference>
<dbReference type="PROSITE" id="PS50290">
    <property type="entry name" value="PI3_4_KINASE_3"/>
    <property type="match status" value="2"/>
</dbReference>
<dbReference type="EC" id="2.7.1.137" evidence="1"/>
<dbReference type="Gene3D" id="1.25.40.70">
    <property type="entry name" value="Phosphatidylinositol 3-kinase, accessory domain (PIK)"/>
    <property type="match status" value="2"/>
</dbReference>
<evidence type="ECO:0000256" key="7">
    <source>
        <dbReference type="SAM" id="MobiDB-lite"/>
    </source>
</evidence>
<keyword evidence="5" id="KW-0067">ATP-binding</keyword>
<dbReference type="SUPFAM" id="SSF49562">
    <property type="entry name" value="C2 domain (Calcium/lipid-binding domain, CaLB)"/>
    <property type="match status" value="2"/>
</dbReference>
<feature type="domain" description="PI3K/PI4K catalytic" evidence="8">
    <location>
        <begin position="599"/>
        <end position="1001"/>
    </location>
</feature>
<feature type="domain" description="PIK helical" evidence="9">
    <location>
        <begin position="1290"/>
        <end position="1495"/>
    </location>
</feature>
<dbReference type="PANTHER" id="PTHR10048:SF114">
    <property type="entry name" value="PHOSPHATIDYLINOSITOL 3-KINASE"/>
    <property type="match status" value="1"/>
</dbReference>
<evidence type="ECO:0000259" key="8">
    <source>
        <dbReference type="PROSITE" id="PS50290"/>
    </source>
</evidence>
<evidence type="ECO:0000256" key="4">
    <source>
        <dbReference type="ARBA" id="ARBA00022777"/>
    </source>
</evidence>
<keyword evidence="4" id="KW-0418">Kinase</keyword>
<dbReference type="EnsemblPlants" id="OBART08G09970.1">
    <property type="protein sequence ID" value="OBART08G09970.1"/>
    <property type="gene ID" value="OBART08G09970"/>
</dbReference>
<evidence type="ECO:0000256" key="6">
    <source>
        <dbReference type="PROSITE-ProRule" id="PRU00880"/>
    </source>
</evidence>
<evidence type="ECO:0000313" key="12">
    <source>
        <dbReference type="Proteomes" id="UP000026960"/>
    </source>
</evidence>
<dbReference type="InterPro" id="IPR002420">
    <property type="entry name" value="PI3K-type_C2_dom"/>
</dbReference>
<dbReference type="CDD" id="cd00870">
    <property type="entry name" value="PI3Ka_III"/>
    <property type="match status" value="2"/>
</dbReference>
<dbReference type="STRING" id="65489.A0A0D3GYR6"/>
<feature type="domain" description="C2 PI3K-type" evidence="10">
    <location>
        <begin position="36"/>
        <end position="214"/>
    </location>
</feature>
<dbReference type="InterPro" id="IPR035892">
    <property type="entry name" value="C2_domain_sf"/>
</dbReference>
<evidence type="ECO:0000256" key="5">
    <source>
        <dbReference type="ARBA" id="ARBA00022840"/>
    </source>
</evidence>
<dbReference type="InterPro" id="IPR036940">
    <property type="entry name" value="PI3/4_kinase_cat_sf"/>
</dbReference>
<feature type="domain" description="PIK helical" evidence="9">
    <location>
        <begin position="313"/>
        <end position="518"/>
    </location>
</feature>
<dbReference type="HOGENOM" id="CLU_232735_0_0_1"/>
<feature type="domain" description="PI3K/PI4K catalytic" evidence="8">
    <location>
        <begin position="1576"/>
        <end position="1981"/>
    </location>
</feature>
<dbReference type="InterPro" id="IPR042236">
    <property type="entry name" value="PI3K_accessory_sf"/>
</dbReference>
<dbReference type="InterPro" id="IPR000403">
    <property type="entry name" value="PI3/4_kinase_cat_dom"/>
</dbReference>
<dbReference type="SUPFAM" id="SSF48371">
    <property type="entry name" value="ARM repeat"/>
    <property type="match status" value="2"/>
</dbReference>
<dbReference type="Gene3D" id="2.60.40.150">
    <property type="entry name" value="C2 domain"/>
    <property type="match status" value="2"/>
</dbReference>
<protein>
    <recommendedName>
        <fullName evidence="1">phosphatidylinositol 3-kinase</fullName>
        <ecNumber evidence="1">2.7.1.137</ecNumber>
    </recommendedName>
</protein>
<dbReference type="PROSITE" id="PS51547">
    <property type="entry name" value="C2_PI3K"/>
    <property type="match status" value="2"/>
</dbReference>
<dbReference type="SMART" id="SM00146">
    <property type="entry name" value="PI3Kc"/>
    <property type="match status" value="2"/>
</dbReference>
<dbReference type="InterPro" id="IPR011009">
    <property type="entry name" value="Kinase-like_dom_sf"/>
</dbReference>
<dbReference type="InterPro" id="IPR015433">
    <property type="entry name" value="PI3/4_kinase"/>
</dbReference>
<accession>A0A0D3GYR6</accession>
<dbReference type="PANTHER" id="PTHR10048">
    <property type="entry name" value="PHOSPHATIDYLINOSITOL KINASE"/>
    <property type="match status" value="1"/>
</dbReference>